<gene>
    <name evidence="1" type="ORF">C1634_019885</name>
</gene>
<sequence>MRPLTLKKQTQNQKLIDMKKIPKTTVKIAQFNESNVEVNVIISANTQFGDPHFIINGKWIEDNNLNDDKFSFTIPKADIESDKLLFATSFNTSMQMNHLQILINTCRIKFEFPQIPAKNFHFNPFEGKKIEDLSDRKSYPVYKFINVKL</sequence>
<accession>A0A316WEX0</accession>
<proteinExistence type="predicted"/>
<organism evidence="1 2">
    <name type="scientific">Chryseobacterium viscerum</name>
    <dbReference type="NCBI Taxonomy" id="1037377"/>
    <lineage>
        <taxon>Bacteria</taxon>
        <taxon>Pseudomonadati</taxon>
        <taxon>Bacteroidota</taxon>
        <taxon>Flavobacteriia</taxon>
        <taxon>Flavobacteriales</taxon>
        <taxon>Weeksellaceae</taxon>
        <taxon>Chryseobacterium group</taxon>
        <taxon>Chryseobacterium</taxon>
    </lineage>
</organism>
<dbReference type="Proteomes" id="UP000236413">
    <property type="component" value="Unassembled WGS sequence"/>
</dbReference>
<comment type="caution">
    <text evidence="1">The sequence shown here is derived from an EMBL/GenBank/DDBJ whole genome shotgun (WGS) entry which is preliminary data.</text>
</comment>
<evidence type="ECO:0000313" key="1">
    <source>
        <dbReference type="EMBL" id="PWN58883.1"/>
    </source>
</evidence>
<evidence type="ECO:0000313" key="2">
    <source>
        <dbReference type="Proteomes" id="UP000236413"/>
    </source>
</evidence>
<dbReference type="AlphaFoldDB" id="A0A316WEX0"/>
<reference evidence="1 2" key="1">
    <citation type="submission" date="2018-04" db="EMBL/GenBank/DDBJ databases">
        <title>Chryseobacterium oncorhynchi 701B-08T from rainbow trout, and Chryseobacterium viscerum 687B-08T from diseased fish.</title>
        <authorList>
            <person name="Jeong J.-J."/>
            <person name="Lee Y.J."/>
            <person name="Pathiraja D."/>
            <person name="Park B."/>
            <person name="Choi I.-G."/>
            <person name="Kim K.D."/>
        </authorList>
    </citation>
    <scope>NUCLEOTIDE SEQUENCE [LARGE SCALE GENOMIC DNA]</scope>
    <source>
        <strain evidence="1 2">687B-08</strain>
    </source>
</reference>
<name>A0A316WEX0_9FLAO</name>
<dbReference type="EMBL" id="PPEG02000009">
    <property type="protein sequence ID" value="PWN58883.1"/>
    <property type="molecule type" value="Genomic_DNA"/>
</dbReference>
<protein>
    <submittedName>
        <fullName evidence="1">Uncharacterized protein</fullName>
    </submittedName>
</protein>